<dbReference type="Proteomes" id="UP000257109">
    <property type="component" value="Unassembled WGS sequence"/>
</dbReference>
<name>A0A371GWC2_MUCPR</name>
<gene>
    <name evidence="1" type="ORF">CR513_22731</name>
</gene>
<keyword evidence="2" id="KW-1185">Reference proteome</keyword>
<comment type="caution">
    <text evidence="1">The sequence shown here is derived from an EMBL/GenBank/DDBJ whole genome shotgun (WGS) entry which is preliminary data.</text>
</comment>
<sequence length="167" mass="19585">KFVRTLDEIPTPDRIRYCNRKGDVFTNVLVVCDPNLVQAYDFYLKLLYIYFFVDHHIEGLHIISMIGLESLLKITKSCLISIMLVHERNRKVVGILKKDGTKIRIINTFLLHNFIRDEQQSDELLEVQDLELLSIVDEELTNQPRKIVQNNVTGEVTTMNRQDFEIH</sequence>
<evidence type="ECO:0000313" key="2">
    <source>
        <dbReference type="Proteomes" id="UP000257109"/>
    </source>
</evidence>
<evidence type="ECO:0000313" key="1">
    <source>
        <dbReference type="EMBL" id="RDX94841.1"/>
    </source>
</evidence>
<accession>A0A371GWC2</accession>
<dbReference type="OrthoDB" id="1699974at2759"/>
<reference evidence="1" key="1">
    <citation type="submission" date="2018-05" db="EMBL/GenBank/DDBJ databases">
        <title>Draft genome of Mucuna pruriens seed.</title>
        <authorList>
            <person name="Nnadi N.E."/>
            <person name="Vos R."/>
            <person name="Hasami M.H."/>
            <person name="Devisetty U.K."/>
            <person name="Aguiy J.C."/>
        </authorList>
    </citation>
    <scope>NUCLEOTIDE SEQUENCE [LARGE SCALE GENOMIC DNA]</scope>
    <source>
        <strain evidence="1">JCA_2017</strain>
    </source>
</reference>
<protein>
    <submittedName>
        <fullName evidence="1">Uncharacterized protein</fullName>
    </submittedName>
</protein>
<proteinExistence type="predicted"/>
<dbReference type="EMBL" id="QJKJ01004268">
    <property type="protein sequence ID" value="RDX94841.1"/>
    <property type="molecule type" value="Genomic_DNA"/>
</dbReference>
<feature type="non-terminal residue" evidence="1">
    <location>
        <position position="1"/>
    </location>
</feature>
<dbReference type="AlphaFoldDB" id="A0A371GWC2"/>
<organism evidence="1 2">
    <name type="scientific">Mucuna pruriens</name>
    <name type="common">Velvet bean</name>
    <name type="synonym">Dolichos pruriens</name>
    <dbReference type="NCBI Taxonomy" id="157652"/>
    <lineage>
        <taxon>Eukaryota</taxon>
        <taxon>Viridiplantae</taxon>
        <taxon>Streptophyta</taxon>
        <taxon>Embryophyta</taxon>
        <taxon>Tracheophyta</taxon>
        <taxon>Spermatophyta</taxon>
        <taxon>Magnoliopsida</taxon>
        <taxon>eudicotyledons</taxon>
        <taxon>Gunneridae</taxon>
        <taxon>Pentapetalae</taxon>
        <taxon>rosids</taxon>
        <taxon>fabids</taxon>
        <taxon>Fabales</taxon>
        <taxon>Fabaceae</taxon>
        <taxon>Papilionoideae</taxon>
        <taxon>50 kb inversion clade</taxon>
        <taxon>NPAAA clade</taxon>
        <taxon>indigoferoid/millettioid clade</taxon>
        <taxon>Phaseoleae</taxon>
        <taxon>Mucuna</taxon>
    </lineage>
</organism>